<dbReference type="InterPro" id="IPR019734">
    <property type="entry name" value="TPR_rpt"/>
</dbReference>
<name>A0A011PMZ9_9PROT</name>
<gene>
    <name evidence="3" type="ORF">AW10_03210</name>
</gene>
<feature type="repeat" description="TPR" evidence="1">
    <location>
        <begin position="97"/>
        <end position="130"/>
    </location>
</feature>
<organism evidence="3 4">
    <name type="scientific">Candidatus Accumulibacter appositus</name>
    <dbReference type="NCBI Taxonomy" id="1454003"/>
    <lineage>
        <taxon>Bacteria</taxon>
        <taxon>Pseudomonadati</taxon>
        <taxon>Pseudomonadota</taxon>
        <taxon>Betaproteobacteria</taxon>
        <taxon>Candidatus Accumulibacter</taxon>
    </lineage>
</organism>
<dbReference type="SMART" id="SM00028">
    <property type="entry name" value="TPR"/>
    <property type="match status" value="1"/>
</dbReference>
<reference evidence="3 4" key="1">
    <citation type="submission" date="2014-02" db="EMBL/GenBank/DDBJ databases">
        <title>Expanding our view of genomic diversity in Candidatus Accumulibacter clades.</title>
        <authorList>
            <person name="Skennerton C.T."/>
            <person name="Barr J.J."/>
            <person name="Slater F.R."/>
            <person name="Bond P.L."/>
            <person name="Tyson G.W."/>
        </authorList>
    </citation>
    <scope>NUCLEOTIDE SEQUENCE [LARGE SCALE GENOMIC DNA]</scope>
    <source>
        <strain evidence="4">BA-92</strain>
    </source>
</reference>
<dbReference type="EMBL" id="JEMX01000077">
    <property type="protein sequence ID" value="EXI78240.1"/>
    <property type="molecule type" value="Genomic_DNA"/>
</dbReference>
<feature type="region of interest" description="Disordered" evidence="2">
    <location>
        <begin position="151"/>
        <end position="170"/>
    </location>
</feature>
<dbReference type="InterPro" id="IPR011990">
    <property type="entry name" value="TPR-like_helical_dom_sf"/>
</dbReference>
<dbReference type="SUPFAM" id="SSF48452">
    <property type="entry name" value="TPR-like"/>
    <property type="match status" value="1"/>
</dbReference>
<dbReference type="PROSITE" id="PS50293">
    <property type="entry name" value="TPR_REGION"/>
    <property type="match status" value="1"/>
</dbReference>
<evidence type="ECO:0000313" key="3">
    <source>
        <dbReference type="EMBL" id="EXI78240.1"/>
    </source>
</evidence>
<dbReference type="Proteomes" id="UP000021816">
    <property type="component" value="Unassembled WGS sequence"/>
</dbReference>
<comment type="caution">
    <text evidence="3">The sequence shown here is derived from an EMBL/GenBank/DDBJ whole genome shotgun (WGS) entry which is preliminary data.</text>
</comment>
<evidence type="ECO:0000313" key="4">
    <source>
        <dbReference type="Proteomes" id="UP000021816"/>
    </source>
</evidence>
<protein>
    <submittedName>
        <fullName evidence="3">Putative O-linked N-acetylglucosamine transferase, SPINDLY family</fullName>
    </submittedName>
</protein>
<dbReference type="PROSITE" id="PS50005">
    <property type="entry name" value="TPR"/>
    <property type="match status" value="1"/>
</dbReference>
<dbReference type="Pfam" id="PF00515">
    <property type="entry name" value="TPR_1"/>
    <property type="match status" value="1"/>
</dbReference>
<sequence>MIEALFDLLGTFYQSGELAQAEWIARSILQAIPDDIVSLQFLGLLLYRTARRSEAMQAFNAADIDTSAAPPAAAVPPDLRASAQCLRAASGHGSALAGAWYDLGLLFFRLGRYGQALAALQAALAARPDYQAAKTAVARIAGFSAHREAHSKRQHLAPAGTHTTAKRASK</sequence>
<dbReference type="Gene3D" id="1.25.40.10">
    <property type="entry name" value="Tetratricopeptide repeat domain"/>
    <property type="match status" value="2"/>
</dbReference>
<dbReference type="STRING" id="1454003.AW10_03210"/>
<dbReference type="AlphaFoldDB" id="A0A011PMZ9"/>
<evidence type="ECO:0000256" key="1">
    <source>
        <dbReference type="PROSITE-ProRule" id="PRU00339"/>
    </source>
</evidence>
<accession>A0A011PMZ9</accession>
<evidence type="ECO:0000256" key="2">
    <source>
        <dbReference type="SAM" id="MobiDB-lite"/>
    </source>
</evidence>
<proteinExistence type="predicted"/>
<dbReference type="GO" id="GO:0016740">
    <property type="term" value="F:transferase activity"/>
    <property type="evidence" value="ECO:0007669"/>
    <property type="project" value="UniProtKB-KW"/>
</dbReference>
<keyword evidence="1" id="KW-0802">TPR repeat</keyword>
<keyword evidence="3" id="KW-0808">Transferase</keyword>
<dbReference type="PATRIC" id="fig|1454003.3.peg.3266"/>